<dbReference type="InterPro" id="IPR012132">
    <property type="entry name" value="GMC_OxRdtase"/>
</dbReference>
<evidence type="ECO:0000313" key="2">
    <source>
        <dbReference type="EMBL" id="GBL80370.1"/>
    </source>
</evidence>
<comment type="caution">
    <text evidence="2">The sequence shown here is derived from an EMBL/GenBank/DDBJ whole genome shotgun (WGS) entry which is preliminary data.</text>
</comment>
<feature type="non-terminal residue" evidence="2">
    <location>
        <position position="1"/>
    </location>
</feature>
<dbReference type="AlphaFoldDB" id="A0A4Y2AKY1"/>
<dbReference type="GO" id="GO:0016614">
    <property type="term" value="F:oxidoreductase activity, acting on CH-OH group of donors"/>
    <property type="evidence" value="ECO:0007669"/>
    <property type="project" value="InterPro"/>
</dbReference>
<organism evidence="2 3">
    <name type="scientific">Araneus ventricosus</name>
    <name type="common">Orbweaver spider</name>
    <name type="synonym">Epeira ventricosa</name>
    <dbReference type="NCBI Taxonomy" id="182803"/>
    <lineage>
        <taxon>Eukaryota</taxon>
        <taxon>Metazoa</taxon>
        <taxon>Ecdysozoa</taxon>
        <taxon>Arthropoda</taxon>
        <taxon>Chelicerata</taxon>
        <taxon>Arachnida</taxon>
        <taxon>Araneae</taxon>
        <taxon>Araneomorphae</taxon>
        <taxon>Entelegynae</taxon>
        <taxon>Araneoidea</taxon>
        <taxon>Araneidae</taxon>
        <taxon>Araneus</taxon>
    </lineage>
</organism>
<evidence type="ECO:0000259" key="1">
    <source>
        <dbReference type="Pfam" id="PF05199"/>
    </source>
</evidence>
<evidence type="ECO:0000313" key="3">
    <source>
        <dbReference type="Proteomes" id="UP000499080"/>
    </source>
</evidence>
<dbReference type="OrthoDB" id="6435529at2759"/>
<dbReference type="EMBL" id="BGPR01156800">
    <property type="protein sequence ID" value="GBL80370.1"/>
    <property type="molecule type" value="Genomic_DNA"/>
</dbReference>
<proteinExistence type="predicted"/>
<feature type="domain" description="Glucose-methanol-choline oxidoreductase C-terminal" evidence="1">
    <location>
        <begin position="67"/>
        <end position="103"/>
    </location>
</feature>
<dbReference type="Proteomes" id="UP000499080">
    <property type="component" value="Unassembled WGS sequence"/>
</dbReference>
<gene>
    <name evidence="2" type="ORF">AVEN_244581_1</name>
</gene>
<keyword evidence="3" id="KW-1185">Reference proteome</keyword>
<reference evidence="2 3" key="1">
    <citation type="journal article" date="2019" name="Sci. Rep.">
        <title>Orb-weaving spider Araneus ventricosus genome elucidates the spidroin gene catalogue.</title>
        <authorList>
            <person name="Kono N."/>
            <person name="Nakamura H."/>
            <person name="Ohtoshi R."/>
            <person name="Moran D.A.P."/>
            <person name="Shinohara A."/>
            <person name="Yoshida Y."/>
            <person name="Fujiwara M."/>
            <person name="Mori M."/>
            <person name="Tomita M."/>
            <person name="Arakawa K."/>
        </authorList>
    </citation>
    <scope>NUCLEOTIDE SEQUENCE [LARGE SCALE GENOMIC DNA]</scope>
</reference>
<dbReference type="Gene3D" id="3.30.560.10">
    <property type="entry name" value="Glucose Oxidase, domain 3"/>
    <property type="match status" value="1"/>
</dbReference>
<sequence>IGGMSGNLEIVVSARWKVEGQGGRKRSLFSFMNLTTNFMPEDEAYDTIFGPYENDSMLFCCAQLLHPKSRGTVRLQSSDPYDPPLIDPNYFDDPSDIDNVVAGE</sequence>
<name>A0A4Y2AKY1_ARAVE</name>
<dbReference type="SUPFAM" id="SSF54373">
    <property type="entry name" value="FAD-linked reductases, C-terminal domain"/>
    <property type="match status" value="1"/>
</dbReference>
<dbReference type="Pfam" id="PF05199">
    <property type="entry name" value="GMC_oxred_C"/>
    <property type="match status" value="1"/>
</dbReference>
<dbReference type="GO" id="GO:0050660">
    <property type="term" value="F:flavin adenine dinucleotide binding"/>
    <property type="evidence" value="ECO:0007669"/>
    <property type="project" value="InterPro"/>
</dbReference>
<dbReference type="PANTHER" id="PTHR11552:SF147">
    <property type="entry name" value="CHOLINE DEHYDROGENASE, MITOCHONDRIAL"/>
    <property type="match status" value="1"/>
</dbReference>
<protein>
    <recommendedName>
        <fullName evidence="1">Glucose-methanol-choline oxidoreductase C-terminal domain-containing protein</fullName>
    </recommendedName>
</protein>
<dbReference type="PANTHER" id="PTHR11552">
    <property type="entry name" value="GLUCOSE-METHANOL-CHOLINE GMC OXIDOREDUCTASE"/>
    <property type="match status" value="1"/>
</dbReference>
<dbReference type="InterPro" id="IPR007867">
    <property type="entry name" value="GMC_OxRtase_C"/>
</dbReference>
<accession>A0A4Y2AKY1</accession>